<dbReference type="Proteomes" id="UP001309876">
    <property type="component" value="Unassembled WGS sequence"/>
</dbReference>
<reference evidence="3 4" key="1">
    <citation type="submission" date="2023-08" db="EMBL/GenBank/DDBJ databases">
        <title>Black Yeasts Isolated from many extreme environments.</title>
        <authorList>
            <person name="Coleine C."/>
            <person name="Stajich J.E."/>
            <person name="Selbmann L."/>
        </authorList>
    </citation>
    <scope>NUCLEOTIDE SEQUENCE [LARGE SCALE GENOMIC DNA]</scope>
    <source>
        <strain evidence="3 4">CCFEE 5910</strain>
    </source>
</reference>
<gene>
    <name evidence="3" type="ORF">LTR05_002478</name>
</gene>
<proteinExistence type="predicted"/>
<name>A0AAN7YI22_9EURO</name>
<dbReference type="Pfam" id="PF04818">
    <property type="entry name" value="CID"/>
    <property type="match status" value="1"/>
</dbReference>
<comment type="caution">
    <text evidence="3">The sequence shown here is derived from an EMBL/GenBank/DDBJ whole genome shotgun (WGS) entry which is preliminary data.</text>
</comment>
<dbReference type="Gene3D" id="1.25.40.90">
    <property type="match status" value="1"/>
</dbReference>
<evidence type="ECO:0000259" key="2">
    <source>
        <dbReference type="PROSITE" id="PS51391"/>
    </source>
</evidence>
<evidence type="ECO:0000313" key="4">
    <source>
        <dbReference type="Proteomes" id="UP001309876"/>
    </source>
</evidence>
<feature type="compositionally biased region" description="Pro residues" evidence="1">
    <location>
        <begin position="431"/>
        <end position="454"/>
    </location>
</feature>
<dbReference type="EMBL" id="JAVRRJ010000002">
    <property type="protein sequence ID" value="KAK5088261.1"/>
    <property type="molecule type" value="Genomic_DNA"/>
</dbReference>
<dbReference type="GO" id="GO:0048471">
    <property type="term" value="C:perinuclear region of cytoplasm"/>
    <property type="evidence" value="ECO:0007669"/>
    <property type="project" value="TreeGrafter"/>
</dbReference>
<dbReference type="AlphaFoldDB" id="A0AAN7YI22"/>
<dbReference type="PANTHER" id="PTHR12323:SF0">
    <property type="entry name" value="CALCIUM HOMEOSTASIS ENDOPLASMIC RETICULUM PROTEIN"/>
    <property type="match status" value="1"/>
</dbReference>
<dbReference type="PANTHER" id="PTHR12323">
    <property type="entry name" value="SR-RELATED CTD ASSOCIATED FACTOR 6"/>
    <property type="match status" value="1"/>
</dbReference>
<dbReference type="InterPro" id="IPR006569">
    <property type="entry name" value="CID_dom"/>
</dbReference>
<keyword evidence="4" id="KW-1185">Reference proteome</keyword>
<evidence type="ECO:0000256" key="1">
    <source>
        <dbReference type="SAM" id="MobiDB-lite"/>
    </source>
</evidence>
<feature type="region of interest" description="Disordered" evidence="1">
    <location>
        <begin position="424"/>
        <end position="480"/>
    </location>
</feature>
<sequence length="480" mass="53801">MAAHSLSIAKASFLASCLRPDITKLSRDDLASFHTLLESSIARCTPSNVQNSKSWLLQHILPSATRTTALSKYLASLSKNIAVLPGDQEGTRTCRRQLHLLYLINDIFHHIKHHDYDPAIRDNVQQGLQQVLSELFANAAAESKKRTNRRLNGLIDIWDAEKYCDAEVLTELRDAVTTGVSEKATKDNKDGLVTQTKELPWIMPAAHGDPTAPFFDLPAANLMPHIVPNSSRPMRPDQIRALHFTPGTADESLVNALKDFLKDVRSIDDPDSTLEEEGVVLEVDEIGQLTYKNEADDVVGDTYYGWSRAFCERMKKRAKEDDSPQRGRSRSPSSSRSRSRSQSPRKRRRYSNSSSRSRSRSDHRGRSSSHFEAWQGKYSPPLLQAHTFPAENRPSLDNGQVIYHQPPAPRLPPPPANVPFILPQMHGNGMPVPPPRPPNWQGPWPPPPPPPPARFPSQFAGLPFPQPPQNYNNQQAYGRR</sequence>
<dbReference type="GO" id="GO:0006874">
    <property type="term" value="P:intracellular calcium ion homeostasis"/>
    <property type="evidence" value="ECO:0007669"/>
    <property type="project" value="TreeGrafter"/>
</dbReference>
<feature type="domain" description="CID" evidence="2">
    <location>
        <begin position="25"/>
        <end position="180"/>
    </location>
</feature>
<protein>
    <recommendedName>
        <fullName evidence="2">CID domain-containing protein</fullName>
    </recommendedName>
</protein>
<feature type="compositionally biased region" description="Basic and acidic residues" evidence="1">
    <location>
        <begin position="316"/>
        <end position="325"/>
    </location>
</feature>
<organism evidence="3 4">
    <name type="scientific">Lithohypha guttulata</name>
    <dbReference type="NCBI Taxonomy" id="1690604"/>
    <lineage>
        <taxon>Eukaryota</taxon>
        <taxon>Fungi</taxon>
        <taxon>Dikarya</taxon>
        <taxon>Ascomycota</taxon>
        <taxon>Pezizomycotina</taxon>
        <taxon>Eurotiomycetes</taxon>
        <taxon>Chaetothyriomycetidae</taxon>
        <taxon>Chaetothyriales</taxon>
        <taxon>Trichomeriaceae</taxon>
        <taxon>Lithohypha</taxon>
    </lineage>
</organism>
<dbReference type="PROSITE" id="PS51391">
    <property type="entry name" value="CID"/>
    <property type="match status" value="1"/>
</dbReference>
<accession>A0AAN7YI22</accession>
<evidence type="ECO:0000313" key="3">
    <source>
        <dbReference type="EMBL" id="KAK5088261.1"/>
    </source>
</evidence>
<feature type="compositionally biased region" description="Low complexity" evidence="1">
    <location>
        <begin position="469"/>
        <end position="480"/>
    </location>
</feature>
<feature type="region of interest" description="Disordered" evidence="1">
    <location>
        <begin position="316"/>
        <end position="378"/>
    </location>
</feature>
<dbReference type="InterPro" id="IPR008942">
    <property type="entry name" value="ENTH_VHS"/>
</dbReference>
<feature type="compositionally biased region" description="Basic residues" evidence="1">
    <location>
        <begin position="337"/>
        <end position="350"/>
    </location>
</feature>